<feature type="domain" description="TraI-like middle" evidence="3">
    <location>
        <begin position="175"/>
        <end position="266"/>
    </location>
</feature>
<evidence type="ECO:0000256" key="1">
    <source>
        <dbReference type="SAM" id="MobiDB-lite"/>
    </source>
</evidence>
<evidence type="ECO:0000313" key="4">
    <source>
        <dbReference type="EMBL" id="POF27815.1"/>
    </source>
</evidence>
<keyword evidence="5" id="KW-1185">Reference proteome</keyword>
<dbReference type="EMBL" id="PPCN01000021">
    <property type="protein sequence ID" value="POF27815.1"/>
    <property type="molecule type" value="Genomic_DNA"/>
</dbReference>
<name>A0A2S3UJH7_9HYPH</name>
<protein>
    <submittedName>
        <fullName evidence="4">Relaxase/mobilization nuclease-like protein</fullName>
    </submittedName>
</protein>
<feature type="region of interest" description="Disordered" evidence="1">
    <location>
        <begin position="246"/>
        <end position="290"/>
    </location>
</feature>
<dbReference type="InterPro" id="IPR049751">
    <property type="entry name" value="TraI/MobA_relaxases"/>
</dbReference>
<feature type="compositionally biased region" description="Basic and acidic residues" evidence="1">
    <location>
        <begin position="163"/>
        <end position="184"/>
    </location>
</feature>
<sequence>MIAKKTALKRSSGAKALAKYIAAAKEKGEKLDQFWLSNCKAGDGIDDLDTAVAEIRATQGLNSRSKSDPNYHLVVSFAEGEKPDIDVLKDIEQEFAKALGLEDHQRVVGTHINTENFHMHIQFNLVHPETFRMHTPFRDFQILQKTAAELEKKHGLEVVQGRGPDKDSMHNERDNQKARDKEANSWEQSFSGYLKEHRDAMLQIHRRSSSWEELHEGFALYDVELRKRGNGFVFRDKRTGTMEKASNVDRELSRKKLEEKYGPFEPGKNRGNRKPEQKYRRRPLDPRLERHPAWKRMTGGQNGKRLSWRRFLEQQAGVDAEAREALELQKSYLQIISGQDPQKIKTRQIRPRRSKDISR</sequence>
<dbReference type="InterPro" id="IPR054462">
    <property type="entry name" value="TraI_M"/>
</dbReference>
<feature type="domain" description="MobA/VirD2-like nuclease" evidence="2">
    <location>
        <begin position="27"/>
        <end position="156"/>
    </location>
</feature>
<dbReference type="OrthoDB" id="279005at2"/>
<feature type="compositionally biased region" description="Basic and acidic residues" evidence="1">
    <location>
        <begin position="273"/>
        <end position="290"/>
    </location>
</feature>
<dbReference type="NCBIfam" id="NF041893">
    <property type="entry name" value="TraI_MobP_relax"/>
    <property type="match status" value="1"/>
</dbReference>
<organism evidence="4 5">
    <name type="scientific">Roseibium marinum</name>
    <dbReference type="NCBI Taxonomy" id="281252"/>
    <lineage>
        <taxon>Bacteria</taxon>
        <taxon>Pseudomonadati</taxon>
        <taxon>Pseudomonadota</taxon>
        <taxon>Alphaproteobacteria</taxon>
        <taxon>Hyphomicrobiales</taxon>
        <taxon>Stappiaceae</taxon>
        <taxon>Roseibium</taxon>
    </lineage>
</organism>
<comment type="caution">
    <text evidence="4">The sequence shown here is derived from an EMBL/GenBank/DDBJ whole genome shotgun (WGS) entry which is preliminary data.</text>
</comment>
<evidence type="ECO:0000313" key="5">
    <source>
        <dbReference type="Proteomes" id="UP000236959"/>
    </source>
</evidence>
<evidence type="ECO:0000259" key="2">
    <source>
        <dbReference type="Pfam" id="PF03432"/>
    </source>
</evidence>
<feature type="compositionally biased region" description="Basic and acidic residues" evidence="1">
    <location>
        <begin position="246"/>
        <end position="262"/>
    </location>
</feature>
<gene>
    <name evidence="4" type="ORF">CLV41_12141</name>
</gene>
<proteinExistence type="predicted"/>
<reference evidence="4 5" key="1">
    <citation type="submission" date="2018-01" db="EMBL/GenBank/DDBJ databases">
        <title>Genomic Encyclopedia of Archaeal and Bacterial Type Strains, Phase II (KMG-II): from individual species to whole genera.</title>
        <authorList>
            <person name="Goeker M."/>
        </authorList>
    </citation>
    <scope>NUCLEOTIDE SEQUENCE [LARGE SCALE GENOMIC DNA]</scope>
    <source>
        <strain evidence="4 5">DSM 17023</strain>
    </source>
</reference>
<dbReference type="AlphaFoldDB" id="A0A2S3UJH7"/>
<dbReference type="RefSeq" id="WP_103225569.1">
    <property type="nucleotide sequence ID" value="NZ_PPCN01000021.1"/>
</dbReference>
<accession>A0A2S3UJH7</accession>
<dbReference type="InterPro" id="IPR005094">
    <property type="entry name" value="Endonuclease_MobA/VirD2"/>
</dbReference>
<feature type="compositionally biased region" description="Basic residues" evidence="1">
    <location>
        <begin position="344"/>
        <end position="353"/>
    </location>
</feature>
<evidence type="ECO:0000259" key="3">
    <source>
        <dbReference type="Pfam" id="PF22863"/>
    </source>
</evidence>
<feature type="region of interest" description="Disordered" evidence="1">
    <location>
        <begin position="154"/>
        <end position="185"/>
    </location>
</feature>
<dbReference type="Pfam" id="PF03432">
    <property type="entry name" value="Relaxase"/>
    <property type="match status" value="1"/>
</dbReference>
<dbReference type="Proteomes" id="UP000236959">
    <property type="component" value="Unassembled WGS sequence"/>
</dbReference>
<feature type="region of interest" description="Disordered" evidence="1">
    <location>
        <begin position="336"/>
        <end position="359"/>
    </location>
</feature>
<dbReference type="Pfam" id="PF22863">
    <property type="entry name" value="TraI_middle"/>
    <property type="match status" value="1"/>
</dbReference>